<dbReference type="Pfam" id="PF00210">
    <property type="entry name" value="Ferritin"/>
    <property type="match status" value="1"/>
</dbReference>
<dbReference type="GO" id="GO:0042802">
    <property type="term" value="F:identical protein binding"/>
    <property type="evidence" value="ECO:0007669"/>
    <property type="project" value="UniProtKB-ARBA"/>
</dbReference>
<dbReference type="InterPro" id="IPR012347">
    <property type="entry name" value="Ferritin-like"/>
</dbReference>
<gene>
    <name evidence="9" type="primary">ftnB</name>
    <name evidence="9" type="ORF">HMPREF9370_2145</name>
</gene>
<dbReference type="GO" id="GO:0008198">
    <property type="term" value="F:ferrous iron binding"/>
    <property type="evidence" value="ECO:0007669"/>
    <property type="project" value="TreeGrafter"/>
</dbReference>
<dbReference type="PANTHER" id="PTHR11431:SF127">
    <property type="entry name" value="BACTERIAL NON-HEME FERRITIN"/>
    <property type="match status" value="1"/>
</dbReference>
<keyword evidence="10" id="KW-1185">Reference proteome</keyword>
<dbReference type="NCBIfam" id="NF007638">
    <property type="entry name" value="PRK10304.1"/>
    <property type="match status" value="1"/>
</dbReference>
<name>G4CSR3_9NEIS</name>
<feature type="binding site" evidence="6">
    <location>
        <position position="17"/>
    </location>
    <ligand>
        <name>Fe cation</name>
        <dbReference type="ChEBI" id="CHEBI:24875"/>
        <label>1</label>
    </ligand>
</feature>
<dbReference type="GO" id="GO:0008199">
    <property type="term" value="F:ferric iron binding"/>
    <property type="evidence" value="ECO:0007669"/>
    <property type="project" value="InterPro"/>
</dbReference>
<dbReference type="InterPro" id="IPR009040">
    <property type="entry name" value="Ferritin-like_diiron"/>
</dbReference>
<sequence length="165" mass="18890">MLSENMIKRLNEQLNLELYSANVYLQMSAWADNNGFEGAAKFLKAHAAEEMQHMYRLFDYLNETGALAEIGAVAAPRSCYAGLKEVFEEVYKHEKDITMKINELVEKTLSEKDFSSFNFLQWYVAEQHEEERLFKSILDKINLIGDNGNGLFHVDKELAALADAK</sequence>
<dbReference type="GO" id="GO:0005829">
    <property type="term" value="C:cytosol"/>
    <property type="evidence" value="ECO:0007669"/>
    <property type="project" value="TreeGrafter"/>
</dbReference>
<evidence type="ECO:0000256" key="7">
    <source>
        <dbReference type="RuleBase" id="RU361145"/>
    </source>
</evidence>
<evidence type="ECO:0000259" key="8">
    <source>
        <dbReference type="PROSITE" id="PS50905"/>
    </source>
</evidence>
<dbReference type="RefSeq" id="WP_009117285.1">
    <property type="nucleotide sequence ID" value="NZ_JH165159.1"/>
</dbReference>
<dbReference type="InterPro" id="IPR001519">
    <property type="entry name" value="Ferritin"/>
</dbReference>
<feature type="binding site" evidence="6">
    <location>
        <position position="50"/>
    </location>
    <ligand>
        <name>Fe cation</name>
        <dbReference type="ChEBI" id="CHEBI:24875"/>
        <label>1</label>
    </ligand>
</feature>
<comment type="catalytic activity">
    <reaction evidence="7">
        <text>4 Fe(2+) + O2 + 6 H2O = 4 iron(III) oxide-hydroxide + 12 H(+)</text>
        <dbReference type="Rhea" id="RHEA:11972"/>
        <dbReference type="ChEBI" id="CHEBI:15377"/>
        <dbReference type="ChEBI" id="CHEBI:15378"/>
        <dbReference type="ChEBI" id="CHEBI:15379"/>
        <dbReference type="ChEBI" id="CHEBI:29033"/>
        <dbReference type="ChEBI" id="CHEBI:78619"/>
        <dbReference type="EC" id="1.16.3.2"/>
    </reaction>
</comment>
<feature type="binding site" evidence="6">
    <location>
        <position position="127"/>
    </location>
    <ligand>
        <name>Fe cation</name>
        <dbReference type="ChEBI" id="CHEBI:24875"/>
        <label>1</label>
    </ligand>
</feature>
<dbReference type="GO" id="GO:0006879">
    <property type="term" value="P:intracellular iron ion homeostasis"/>
    <property type="evidence" value="ECO:0007669"/>
    <property type="project" value="UniProtKB-KW"/>
</dbReference>
<keyword evidence="7" id="KW-0963">Cytoplasm</keyword>
<organism evidence="9 10">
    <name type="scientific">Neisseria wadsworthii 9715</name>
    <dbReference type="NCBI Taxonomy" id="1030841"/>
    <lineage>
        <taxon>Bacteria</taxon>
        <taxon>Pseudomonadati</taxon>
        <taxon>Pseudomonadota</taxon>
        <taxon>Betaproteobacteria</taxon>
        <taxon>Neisseriales</taxon>
        <taxon>Neisseriaceae</taxon>
        <taxon>Neisseria</taxon>
    </lineage>
</organism>
<dbReference type="EMBL" id="AGAZ01000070">
    <property type="protein sequence ID" value="EGZ44619.1"/>
    <property type="molecule type" value="Genomic_DNA"/>
</dbReference>
<feature type="domain" description="Ferritin-like diiron" evidence="8">
    <location>
        <begin position="1"/>
        <end position="145"/>
    </location>
</feature>
<dbReference type="HOGENOM" id="CLU_065681_1_0_4"/>
<accession>G4CSR3</accession>
<comment type="similarity">
    <text evidence="1 7">Belongs to the ferritin family. Prokaryotic subfamily.</text>
</comment>
<dbReference type="InterPro" id="IPR041719">
    <property type="entry name" value="Ferritin_prok"/>
</dbReference>
<dbReference type="PROSITE" id="PS50905">
    <property type="entry name" value="FERRITIN_LIKE"/>
    <property type="match status" value="1"/>
</dbReference>
<dbReference type="PATRIC" id="fig|1030841.3.peg.2136"/>
<dbReference type="GO" id="GO:0004322">
    <property type="term" value="F:ferroxidase activity"/>
    <property type="evidence" value="ECO:0007669"/>
    <property type="project" value="TreeGrafter"/>
</dbReference>
<keyword evidence="2 7" id="KW-0409">Iron storage</keyword>
<dbReference type="STRING" id="1030841.HMPREF9370_2145"/>
<proteinExistence type="inferred from homology"/>
<evidence type="ECO:0000256" key="4">
    <source>
        <dbReference type="ARBA" id="ARBA00023002"/>
    </source>
</evidence>
<dbReference type="Proteomes" id="UP000005336">
    <property type="component" value="Unassembled WGS sequence"/>
</dbReference>
<reference evidence="9 10" key="1">
    <citation type="submission" date="2011-06" db="EMBL/GenBank/DDBJ databases">
        <authorList>
            <person name="Muzny D."/>
            <person name="Qin X."/>
            <person name="Deng J."/>
            <person name="Jiang H."/>
            <person name="Liu Y."/>
            <person name="Qu J."/>
            <person name="Song X.-Z."/>
            <person name="Zhang L."/>
            <person name="Thornton R."/>
            <person name="Coyle M."/>
            <person name="Francisco L."/>
            <person name="Jackson L."/>
            <person name="Javaid M."/>
            <person name="Korchina V."/>
            <person name="Kovar C."/>
            <person name="Mata R."/>
            <person name="Mathew T."/>
            <person name="Ngo R."/>
            <person name="Nguyen L."/>
            <person name="Nguyen N."/>
            <person name="Okwuonu G."/>
            <person name="Ongeri F."/>
            <person name="Pham C."/>
            <person name="Simmons D."/>
            <person name="Wilczek-Boney K."/>
            <person name="Hale W."/>
            <person name="Jakkamsetti A."/>
            <person name="Pham P."/>
            <person name="Ruth R."/>
            <person name="San Lucas F."/>
            <person name="Warren J."/>
            <person name="Zhang J."/>
            <person name="Zhao Z."/>
            <person name="Zhou C."/>
            <person name="Zhu D."/>
            <person name="Lee S."/>
            <person name="Bess C."/>
            <person name="Blankenburg K."/>
            <person name="Forbes L."/>
            <person name="Fu Q."/>
            <person name="Gubbala S."/>
            <person name="Hirani K."/>
            <person name="Jayaseelan J.C."/>
            <person name="Lara F."/>
            <person name="Munidasa M."/>
            <person name="Palculict T."/>
            <person name="Patil S."/>
            <person name="Pu L.-L."/>
            <person name="Saada N."/>
            <person name="Tang L."/>
            <person name="Weissenberger G."/>
            <person name="Zhu Y."/>
            <person name="Hemphill L."/>
            <person name="Shang Y."/>
            <person name="Youmans B."/>
            <person name="Ayvaz T."/>
            <person name="Ross M."/>
            <person name="Santibanez J."/>
            <person name="Aqrawi P."/>
            <person name="Gross S."/>
            <person name="Joshi V."/>
            <person name="Fowler G."/>
            <person name="Nazareth L."/>
            <person name="Reid J."/>
            <person name="Worley K."/>
            <person name="Petrosino J."/>
            <person name="Highlander S."/>
            <person name="Gibbs R."/>
        </authorList>
    </citation>
    <scope>NUCLEOTIDE SEQUENCE [LARGE SCALE GENOMIC DNA]</scope>
    <source>
        <strain evidence="9 10">9715</strain>
    </source>
</reference>
<protein>
    <recommendedName>
        <fullName evidence="7">Ferritin</fullName>
        <ecNumber evidence="7">1.16.3.2</ecNumber>
    </recommendedName>
</protein>
<dbReference type="OrthoDB" id="9801481at2"/>
<evidence type="ECO:0000256" key="6">
    <source>
        <dbReference type="PIRSR" id="PIRSR601519-1"/>
    </source>
</evidence>
<evidence type="ECO:0000256" key="1">
    <source>
        <dbReference type="ARBA" id="ARBA00006950"/>
    </source>
</evidence>
<dbReference type="InterPro" id="IPR008331">
    <property type="entry name" value="Ferritin_DPS_dom"/>
</dbReference>
<keyword evidence="4 9" id="KW-0560">Oxidoreductase</keyword>
<feature type="binding site" evidence="6">
    <location>
        <position position="53"/>
    </location>
    <ligand>
        <name>Fe cation</name>
        <dbReference type="ChEBI" id="CHEBI:24875"/>
        <label>1</label>
    </ligand>
</feature>
<feature type="binding site" evidence="6">
    <location>
        <position position="94"/>
    </location>
    <ligand>
        <name>Fe cation</name>
        <dbReference type="ChEBI" id="CHEBI:24875"/>
        <label>1</label>
    </ligand>
</feature>
<dbReference type="InterPro" id="IPR009078">
    <property type="entry name" value="Ferritin-like_SF"/>
</dbReference>
<dbReference type="GO" id="GO:0006826">
    <property type="term" value="P:iron ion transport"/>
    <property type="evidence" value="ECO:0007669"/>
    <property type="project" value="InterPro"/>
</dbReference>
<keyword evidence="3 6" id="KW-0479">Metal-binding</keyword>
<dbReference type="CDD" id="cd01055">
    <property type="entry name" value="Nonheme_Ferritin"/>
    <property type="match status" value="1"/>
</dbReference>
<dbReference type="SUPFAM" id="SSF47240">
    <property type="entry name" value="Ferritin-like"/>
    <property type="match status" value="1"/>
</dbReference>
<evidence type="ECO:0000313" key="10">
    <source>
        <dbReference type="Proteomes" id="UP000005336"/>
    </source>
</evidence>
<evidence type="ECO:0000256" key="3">
    <source>
        <dbReference type="ARBA" id="ARBA00022723"/>
    </source>
</evidence>
<dbReference type="EC" id="1.16.3.2" evidence="7"/>
<dbReference type="AlphaFoldDB" id="G4CSR3"/>
<evidence type="ECO:0000256" key="2">
    <source>
        <dbReference type="ARBA" id="ARBA00022434"/>
    </source>
</evidence>
<evidence type="ECO:0000256" key="5">
    <source>
        <dbReference type="ARBA" id="ARBA00023004"/>
    </source>
</evidence>
<dbReference type="FunFam" id="1.20.1260.10:FF:000001">
    <property type="entry name" value="Non-heme ferritin"/>
    <property type="match status" value="1"/>
</dbReference>
<comment type="caution">
    <text evidence="9">The sequence shown here is derived from an EMBL/GenBank/DDBJ whole genome shotgun (WGS) entry which is preliminary data.</text>
</comment>
<keyword evidence="5 6" id="KW-0408">Iron</keyword>
<dbReference type="Gene3D" id="1.20.1260.10">
    <property type="match status" value="1"/>
</dbReference>
<dbReference type="PANTHER" id="PTHR11431">
    <property type="entry name" value="FERRITIN"/>
    <property type="match status" value="1"/>
</dbReference>
<evidence type="ECO:0000313" key="9">
    <source>
        <dbReference type="EMBL" id="EGZ44619.1"/>
    </source>
</evidence>
<comment type="function">
    <text evidence="7">Iron-storage protein.</text>
</comment>
<comment type="subcellular location">
    <subcellularLocation>
        <location evidence="7">Cytoplasm</location>
    </subcellularLocation>
</comment>